<evidence type="ECO:0000256" key="1">
    <source>
        <dbReference type="SAM" id="Phobius"/>
    </source>
</evidence>
<reference evidence="2 3" key="1">
    <citation type="journal article" date="2014" name="Syst. Appl. Microbiol.">
        <title>Complete genomes of freshwater sulfur oxidizers Sulfuricella denitrificans skB26 and Sulfuritalea hydrogenivorans sk43H: genetic insights into the sulfur oxidation pathway of betaproteobacteria.</title>
        <authorList>
            <person name="Watanabe T."/>
            <person name="Kojima H."/>
            <person name="Fukui M."/>
        </authorList>
    </citation>
    <scope>NUCLEOTIDE SEQUENCE [LARGE SCALE GENOMIC DNA]</scope>
    <source>
        <strain evidence="2">DSM22779</strain>
    </source>
</reference>
<evidence type="ECO:0000313" key="2">
    <source>
        <dbReference type="EMBL" id="BAO30120.1"/>
    </source>
</evidence>
<keyword evidence="3" id="KW-1185">Reference proteome</keyword>
<feature type="transmembrane region" description="Helical" evidence="1">
    <location>
        <begin position="7"/>
        <end position="29"/>
    </location>
</feature>
<dbReference type="AlphaFoldDB" id="W0SH76"/>
<dbReference type="Pfam" id="PF10861">
    <property type="entry name" value="DUF2784"/>
    <property type="match status" value="1"/>
</dbReference>
<protein>
    <recommendedName>
        <fullName evidence="4">DUF2784 domain-containing protein</fullName>
    </recommendedName>
</protein>
<dbReference type="RefSeq" id="WP_052473573.1">
    <property type="nucleotide sequence ID" value="NZ_AP012547.1"/>
</dbReference>
<dbReference type="STRING" id="1223802.SUTH_02331"/>
<keyword evidence="1" id="KW-0472">Membrane</keyword>
<dbReference type="InterPro" id="IPR021218">
    <property type="entry name" value="DUF2784"/>
</dbReference>
<gene>
    <name evidence="2" type="ORF">SUTH_02331</name>
</gene>
<sequence length="134" mass="14916">MIERVAADFIVILHLGFILFVGLGAFLSLRWKRAPLLHLPAALWGAAIEFRHGICPLTPLEQRLRAAAGEAGYSGSFIEHYLMPIIYPARLDESTQYLIGTLVVVINLAVYAWVFYRRSCHRSEKAGRGGSSNC</sequence>
<keyword evidence="1" id="KW-0812">Transmembrane</keyword>
<dbReference type="EMBL" id="AP012547">
    <property type="protein sequence ID" value="BAO30120.1"/>
    <property type="molecule type" value="Genomic_DNA"/>
</dbReference>
<proteinExistence type="predicted"/>
<accession>W0SH76</accession>
<keyword evidence="1" id="KW-1133">Transmembrane helix</keyword>
<feature type="transmembrane region" description="Helical" evidence="1">
    <location>
        <begin position="97"/>
        <end position="116"/>
    </location>
</feature>
<evidence type="ECO:0000313" key="3">
    <source>
        <dbReference type="Proteomes" id="UP000031637"/>
    </source>
</evidence>
<dbReference type="KEGG" id="shd:SUTH_02331"/>
<name>W0SH76_9PROT</name>
<evidence type="ECO:0008006" key="4">
    <source>
        <dbReference type="Google" id="ProtNLM"/>
    </source>
</evidence>
<dbReference type="Proteomes" id="UP000031637">
    <property type="component" value="Chromosome"/>
</dbReference>
<dbReference type="HOGENOM" id="CLU_124431_0_0_4"/>
<dbReference type="OrthoDB" id="370375at2"/>
<organism evidence="2 3">
    <name type="scientific">Sulfuritalea hydrogenivorans sk43H</name>
    <dbReference type="NCBI Taxonomy" id="1223802"/>
    <lineage>
        <taxon>Bacteria</taxon>
        <taxon>Pseudomonadati</taxon>
        <taxon>Pseudomonadota</taxon>
        <taxon>Betaproteobacteria</taxon>
        <taxon>Nitrosomonadales</taxon>
        <taxon>Sterolibacteriaceae</taxon>
        <taxon>Sulfuritalea</taxon>
    </lineage>
</organism>